<feature type="transmembrane region" description="Helical" evidence="7">
    <location>
        <begin position="49"/>
        <end position="69"/>
    </location>
</feature>
<evidence type="ECO:0000313" key="8">
    <source>
        <dbReference type="EMBL" id="PYI02105.1"/>
    </source>
</evidence>
<dbReference type="GO" id="GO:0015297">
    <property type="term" value="F:antiporter activity"/>
    <property type="evidence" value="ECO:0007669"/>
    <property type="project" value="InterPro"/>
</dbReference>
<evidence type="ECO:0000256" key="7">
    <source>
        <dbReference type="SAM" id="Phobius"/>
    </source>
</evidence>
<dbReference type="EMBL" id="KZ826401">
    <property type="protein sequence ID" value="PYI02105.1"/>
    <property type="molecule type" value="Genomic_DNA"/>
</dbReference>
<gene>
    <name evidence="8" type="ORF">BO78DRAFT_400829</name>
</gene>
<organism evidence="8 9">
    <name type="scientific">Aspergillus sclerotiicarbonarius (strain CBS 121057 / IBT 28362)</name>
    <dbReference type="NCBI Taxonomy" id="1448318"/>
    <lineage>
        <taxon>Eukaryota</taxon>
        <taxon>Fungi</taxon>
        <taxon>Dikarya</taxon>
        <taxon>Ascomycota</taxon>
        <taxon>Pezizomycotina</taxon>
        <taxon>Eurotiomycetes</taxon>
        <taxon>Eurotiomycetidae</taxon>
        <taxon>Eurotiales</taxon>
        <taxon>Aspergillaceae</taxon>
        <taxon>Aspergillus</taxon>
        <taxon>Aspergillus subgen. Circumdati</taxon>
    </lineage>
</organism>
<comment type="similarity">
    <text evidence="2">Belongs to the multi antimicrobial extrusion (MATE) (TC 2.A.66.1) family.</text>
</comment>
<proteinExistence type="inferred from homology"/>
<dbReference type="AlphaFoldDB" id="A0A319E1C7"/>
<dbReference type="GO" id="GO:1990961">
    <property type="term" value="P:xenobiotic detoxification by transmembrane export across the plasma membrane"/>
    <property type="evidence" value="ECO:0007669"/>
    <property type="project" value="InterPro"/>
</dbReference>
<feature type="transmembrane region" description="Helical" evidence="7">
    <location>
        <begin position="75"/>
        <end position="99"/>
    </location>
</feature>
<sequence>MNHRSESYQDDGPPHEHTPMLKGHGREGSSVYGLRGELWLLLRQSVPLVITYLLQFLPSVLTTLIAGHLSADDLAAASISGTTVAICGSAFITGMATALDTLCAQTYGAGNRIGVGIHVQRMILLMAAICVPIGALWWFSPSLLPLVVKQPNLAAKAGSFLRVSLIGLPGQAFYEAGKRFLQVQGDYQAAMVLALACTPLNILMSWGFAFPLGMGLDGAALGSAITPVLRSLLLLLYIVRWAKWSHSCWGGLSRDALTDWYPMVMLSMAGSAAVLSEYAAFEIITFSSSYLSTAHLAAQSVLTTISIVSWHVPFSVSVVSSTRIGYLVGAGQTTTARHVSTIHGFVFLGVGFLNALVTIMFRHQLPRIFTRDPQTLDICAKSILAVSVFQIAEALMCGTNGFLRGLGRQSFAACVVFIVNYLGAVPLALWLQLGSPGWGLNGFWLGLPIGMMAISGIEAVYMKFIRWDTCVDGTGPDDRGIGPTD</sequence>
<dbReference type="GO" id="GO:0016020">
    <property type="term" value="C:membrane"/>
    <property type="evidence" value="ECO:0007669"/>
    <property type="project" value="UniProtKB-SubCell"/>
</dbReference>
<feature type="transmembrane region" description="Helical" evidence="7">
    <location>
        <begin position="411"/>
        <end position="431"/>
    </location>
</feature>
<feature type="transmembrane region" description="Helical" evidence="7">
    <location>
        <begin position="189"/>
        <end position="212"/>
    </location>
</feature>
<feature type="region of interest" description="Disordered" evidence="6">
    <location>
        <begin position="1"/>
        <end position="24"/>
    </location>
</feature>
<dbReference type="NCBIfam" id="TIGR00797">
    <property type="entry name" value="matE"/>
    <property type="match status" value="1"/>
</dbReference>
<dbReference type="CDD" id="cd13132">
    <property type="entry name" value="MATE_eukaryotic"/>
    <property type="match status" value="1"/>
</dbReference>
<dbReference type="InterPro" id="IPR002528">
    <property type="entry name" value="MATE_fam"/>
</dbReference>
<dbReference type="STRING" id="1448318.A0A319E1C7"/>
<reference evidence="8 9" key="1">
    <citation type="submission" date="2018-02" db="EMBL/GenBank/DDBJ databases">
        <title>The genomes of Aspergillus section Nigri reveals drivers in fungal speciation.</title>
        <authorList>
            <consortium name="DOE Joint Genome Institute"/>
            <person name="Vesth T.C."/>
            <person name="Nybo J."/>
            <person name="Theobald S."/>
            <person name="Brandl J."/>
            <person name="Frisvad J.C."/>
            <person name="Nielsen K.F."/>
            <person name="Lyhne E.K."/>
            <person name="Kogle M.E."/>
            <person name="Kuo A."/>
            <person name="Riley R."/>
            <person name="Clum A."/>
            <person name="Nolan M."/>
            <person name="Lipzen A."/>
            <person name="Salamov A."/>
            <person name="Henrissat B."/>
            <person name="Wiebenga A."/>
            <person name="De vries R.P."/>
            <person name="Grigoriev I.V."/>
            <person name="Mortensen U.H."/>
            <person name="Andersen M.R."/>
            <person name="Baker S.E."/>
        </authorList>
    </citation>
    <scope>NUCLEOTIDE SEQUENCE [LARGE SCALE GENOMIC DNA]</scope>
    <source>
        <strain evidence="8 9">CBS 121057</strain>
    </source>
</reference>
<dbReference type="Proteomes" id="UP000248423">
    <property type="component" value="Unassembled WGS sequence"/>
</dbReference>
<accession>A0A319E1C7</accession>
<evidence type="ECO:0000256" key="3">
    <source>
        <dbReference type="ARBA" id="ARBA00022692"/>
    </source>
</evidence>
<feature type="transmembrane region" description="Helical" evidence="7">
    <location>
        <begin position="119"/>
        <end position="139"/>
    </location>
</feature>
<keyword evidence="3 7" id="KW-0812">Transmembrane</keyword>
<keyword evidence="5 7" id="KW-0472">Membrane</keyword>
<evidence type="ECO:0000256" key="2">
    <source>
        <dbReference type="ARBA" id="ARBA00010199"/>
    </source>
</evidence>
<evidence type="ECO:0000256" key="6">
    <source>
        <dbReference type="SAM" id="MobiDB-lite"/>
    </source>
</evidence>
<dbReference type="OrthoDB" id="2126698at2759"/>
<evidence type="ECO:0000313" key="9">
    <source>
        <dbReference type="Proteomes" id="UP000248423"/>
    </source>
</evidence>
<keyword evidence="4 7" id="KW-1133">Transmembrane helix</keyword>
<dbReference type="InterPro" id="IPR045069">
    <property type="entry name" value="MATE_euk"/>
</dbReference>
<dbReference type="PANTHER" id="PTHR11206">
    <property type="entry name" value="MULTIDRUG RESISTANCE PROTEIN"/>
    <property type="match status" value="1"/>
</dbReference>
<keyword evidence="9" id="KW-1185">Reference proteome</keyword>
<evidence type="ECO:0000256" key="5">
    <source>
        <dbReference type="ARBA" id="ARBA00023136"/>
    </source>
</evidence>
<comment type="subcellular location">
    <subcellularLocation>
        <location evidence="1">Membrane</location>
        <topology evidence="1">Multi-pass membrane protein</topology>
    </subcellularLocation>
</comment>
<evidence type="ECO:0000256" key="1">
    <source>
        <dbReference type="ARBA" id="ARBA00004141"/>
    </source>
</evidence>
<dbReference type="Pfam" id="PF01554">
    <property type="entry name" value="MatE"/>
    <property type="match status" value="2"/>
</dbReference>
<feature type="transmembrane region" description="Helical" evidence="7">
    <location>
        <begin position="443"/>
        <end position="461"/>
    </location>
</feature>
<feature type="transmembrane region" description="Helical" evidence="7">
    <location>
        <begin position="342"/>
        <end position="361"/>
    </location>
</feature>
<dbReference type="GO" id="GO:0042910">
    <property type="term" value="F:xenobiotic transmembrane transporter activity"/>
    <property type="evidence" value="ECO:0007669"/>
    <property type="project" value="InterPro"/>
</dbReference>
<name>A0A319E1C7_ASPSB</name>
<feature type="transmembrane region" description="Helical" evidence="7">
    <location>
        <begin position="218"/>
        <end position="239"/>
    </location>
</feature>
<dbReference type="VEuPathDB" id="FungiDB:BO78DRAFT_400829"/>
<protein>
    <submittedName>
        <fullName evidence="8">MATE efflux family protein</fullName>
    </submittedName>
</protein>
<evidence type="ECO:0000256" key="4">
    <source>
        <dbReference type="ARBA" id="ARBA00022989"/>
    </source>
</evidence>
<feature type="transmembrane region" description="Helical" evidence="7">
    <location>
        <begin position="260"/>
        <end position="281"/>
    </location>
</feature>